<evidence type="ECO:0000259" key="3">
    <source>
        <dbReference type="PROSITE" id="PS50404"/>
    </source>
</evidence>
<dbReference type="PROSITE" id="PS50404">
    <property type="entry name" value="GST_NTER"/>
    <property type="match status" value="1"/>
</dbReference>
<sequence length="205" mass="23413">HLVSGEFSQFNILQKVSTLKDGDFVLTESTAILIYLSFKYQTADHWYSSELWARFHAHKYLGWHADCIRDTFGVPLWTQVLAPLIGVHVTEEKVERNRATTDRALQWLEDKFLGGWAFLNSQQVTLADLMVLEELVQSVALGCDLFEGQLKLAAWRDVEAFLGTDLCQETHGPILNILEQTANKTVLQPPPELSLYMLFYISRIP</sequence>
<dbReference type="GO" id="GO:0005737">
    <property type="term" value="C:cytoplasm"/>
    <property type="evidence" value="ECO:0007669"/>
    <property type="project" value="UniProtKB-SubCell"/>
</dbReference>
<evidence type="ECO:0000313" key="5">
    <source>
        <dbReference type="Ensembl" id="ENSPTIP00000018016.1"/>
    </source>
</evidence>
<dbReference type="Ensembl" id="ENSPTIT00000022262.1">
    <property type="protein sequence ID" value="ENSPTIP00000018016.1"/>
    <property type="gene ID" value="ENSPTIG00000016270.1"/>
</dbReference>
<reference evidence="5" key="2">
    <citation type="submission" date="2025-09" db="UniProtKB">
        <authorList>
            <consortium name="Ensembl"/>
        </authorList>
    </citation>
    <scope>IDENTIFICATION</scope>
</reference>
<organism evidence="5 6">
    <name type="scientific">Panthera tigris altaica</name>
    <name type="common">Siberian tiger</name>
    <dbReference type="NCBI Taxonomy" id="74533"/>
    <lineage>
        <taxon>Eukaryota</taxon>
        <taxon>Metazoa</taxon>
        <taxon>Chordata</taxon>
        <taxon>Craniata</taxon>
        <taxon>Vertebrata</taxon>
        <taxon>Euteleostomi</taxon>
        <taxon>Mammalia</taxon>
        <taxon>Eutheria</taxon>
        <taxon>Laurasiatheria</taxon>
        <taxon>Carnivora</taxon>
        <taxon>Feliformia</taxon>
        <taxon>Felidae</taxon>
        <taxon>Pantherinae</taxon>
        <taxon>Panthera</taxon>
    </lineage>
</organism>
<dbReference type="SUPFAM" id="SSF52833">
    <property type="entry name" value="Thioredoxin-like"/>
    <property type="match status" value="1"/>
</dbReference>
<comment type="subcellular location">
    <subcellularLocation>
        <location evidence="1">Cytoplasm</location>
    </subcellularLocation>
</comment>
<dbReference type="AlphaFoldDB" id="A0A8C9KF00"/>
<accession>A0A8C9KF00</accession>
<name>A0A8C9KF00_PANTA</name>
<feature type="domain" description="GST C-terminal" evidence="4">
    <location>
        <begin position="50"/>
        <end position="193"/>
    </location>
</feature>
<keyword evidence="2" id="KW-0963">Cytoplasm</keyword>
<dbReference type="GO" id="GO:0006749">
    <property type="term" value="P:glutathione metabolic process"/>
    <property type="evidence" value="ECO:0007669"/>
    <property type="project" value="TreeGrafter"/>
</dbReference>
<reference evidence="5" key="1">
    <citation type="submission" date="2025-08" db="UniProtKB">
        <authorList>
            <consortium name="Ensembl"/>
        </authorList>
    </citation>
    <scope>IDENTIFICATION</scope>
</reference>
<dbReference type="FunFam" id="1.20.1050.10:FF:000200">
    <property type="entry name" value="Glutathione S-transferase theta-2B"/>
    <property type="match status" value="1"/>
</dbReference>
<evidence type="ECO:0008006" key="7">
    <source>
        <dbReference type="Google" id="ProtNLM"/>
    </source>
</evidence>
<dbReference type="InterPro" id="IPR036282">
    <property type="entry name" value="Glutathione-S-Trfase_C_sf"/>
</dbReference>
<dbReference type="PANTHER" id="PTHR43917">
    <property type="match status" value="1"/>
</dbReference>
<feature type="domain" description="GST N-terminal" evidence="3">
    <location>
        <begin position="1"/>
        <end position="44"/>
    </location>
</feature>
<dbReference type="Gene3D" id="1.20.1050.10">
    <property type="match status" value="1"/>
</dbReference>
<dbReference type="GeneTree" id="ENSGT00940000162786"/>
<dbReference type="InterPro" id="IPR051369">
    <property type="entry name" value="GST_Theta"/>
</dbReference>
<dbReference type="SUPFAM" id="SSF47616">
    <property type="entry name" value="GST C-terminal domain-like"/>
    <property type="match status" value="1"/>
</dbReference>
<protein>
    <recommendedName>
        <fullName evidence="7">Glutathione transferase</fullName>
    </recommendedName>
</protein>
<dbReference type="Gene3D" id="3.40.30.10">
    <property type="entry name" value="Glutaredoxin"/>
    <property type="match status" value="1"/>
</dbReference>
<dbReference type="InterPro" id="IPR010987">
    <property type="entry name" value="Glutathione-S-Trfase_C-like"/>
</dbReference>
<evidence type="ECO:0000256" key="2">
    <source>
        <dbReference type="ARBA" id="ARBA00022490"/>
    </source>
</evidence>
<dbReference type="PANTHER" id="PTHR43917:SF4">
    <property type="entry name" value="GLUTATHIONE S-TRANSFERASE THETA-2-RELATED"/>
    <property type="match status" value="1"/>
</dbReference>
<proteinExistence type="predicted"/>
<dbReference type="PROSITE" id="PS50405">
    <property type="entry name" value="GST_CTER"/>
    <property type="match status" value="1"/>
</dbReference>
<dbReference type="InterPro" id="IPR004045">
    <property type="entry name" value="Glutathione_S-Trfase_N"/>
</dbReference>
<dbReference type="InterPro" id="IPR036249">
    <property type="entry name" value="Thioredoxin-like_sf"/>
</dbReference>
<dbReference type="GO" id="GO:0004364">
    <property type="term" value="F:glutathione transferase activity"/>
    <property type="evidence" value="ECO:0007669"/>
    <property type="project" value="TreeGrafter"/>
</dbReference>
<evidence type="ECO:0000259" key="4">
    <source>
        <dbReference type="PROSITE" id="PS50405"/>
    </source>
</evidence>
<dbReference type="Proteomes" id="UP000675900">
    <property type="component" value="Unassembled WGS sequence"/>
</dbReference>
<evidence type="ECO:0000313" key="6">
    <source>
        <dbReference type="Proteomes" id="UP000675900"/>
    </source>
</evidence>
<evidence type="ECO:0000256" key="1">
    <source>
        <dbReference type="ARBA" id="ARBA00004496"/>
    </source>
</evidence>
<keyword evidence="6" id="KW-1185">Reference proteome</keyword>